<proteinExistence type="predicted"/>
<feature type="region of interest" description="Disordered" evidence="1">
    <location>
        <begin position="89"/>
        <end position="108"/>
    </location>
</feature>
<comment type="caution">
    <text evidence="2">The sequence shown here is derived from an EMBL/GenBank/DDBJ whole genome shotgun (WGS) entry which is preliminary data.</text>
</comment>
<organism evidence="2 3">
    <name type="scientific">Synaphobranchus kaupii</name>
    <name type="common">Kaup's arrowtooth eel</name>
    <dbReference type="NCBI Taxonomy" id="118154"/>
    <lineage>
        <taxon>Eukaryota</taxon>
        <taxon>Metazoa</taxon>
        <taxon>Chordata</taxon>
        <taxon>Craniata</taxon>
        <taxon>Vertebrata</taxon>
        <taxon>Euteleostomi</taxon>
        <taxon>Actinopterygii</taxon>
        <taxon>Neopterygii</taxon>
        <taxon>Teleostei</taxon>
        <taxon>Anguilliformes</taxon>
        <taxon>Synaphobranchidae</taxon>
        <taxon>Synaphobranchus</taxon>
    </lineage>
</organism>
<sequence>MKIALLQNQQDAITVVPGAGISSAVSVTALRWGIARRALQGHRVTAAVAACMCSYSPVCTIIKAAGGPCLFDGQARGFVSEWLKGRLEEEGHRTTQSRCDPAPPSHGHPVWGGGGGGDFGLEEGEGFAGLIGGGNASTELFVTRFLPSPPIPRFGEASSAVAATSVGGAIFPVSRRRINSAGGGPGVTAREKECGDPVNKRNDLFPFL</sequence>
<name>A0A9Q1EFI6_SYNKA</name>
<gene>
    <name evidence="2" type="ORF">SKAU_G00368170</name>
</gene>
<protein>
    <submittedName>
        <fullName evidence="2">Uncharacterized protein</fullName>
    </submittedName>
</protein>
<dbReference type="AlphaFoldDB" id="A0A9Q1EFI6"/>
<evidence type="ECO:0000256" key="1">
    <source>
        <dbReference type="SAM" id="MobiDB-lite"/>
    </source>
</evidence>
<dbReference type="EMBL" id="JAINUF010000018">
    <property type="protein sequence ID" value="KAJ8337851.1"/>
    <property type="molecule type" value="Genomic_DNA"/>
</dbReference>
<dbReference type="Proteomes" id="UP001152622">
    <property type="component" value="Chromosome 18"/>
</dbReference>
<accession>A0A9Q1EFI6</accession>
<evidence type="ECO:0000313" key="3">
    <source>
        <dbReference type="Proteomes" id="UP001152622"/>
    </source>
</evidence>
<keyword evidence="3" id="KW-1185">Reference proteome</keyword>
<reference evidence="2" key="1">
    <citation type="journal article" date="2023" name="Science">
        <title>Genome structures resolve the early diversification of teleost fishes.</title>
        <authorList>
            <person name="Parey E."/>
            <person name="Louis A."/>
            <person name="Montfort J."/>
            <person name="Bouchez O."/>
            <person name="Roques C."/>
            <person name="Iampietro C."/>
            <person name="Lluch J."/>
            <person name="Castinel A."/>
            <person name="Donnadieu C."/>
            <person name="Desvignes T."/>
            <person name="Floi Bucao C."/>
            <person name="Jouanno E."/>
            <person name="Wen M."/>
            <person name="Mejri S."/>
            <person name="Dirks R."/>
            <person name="Jansen H."/>
            <person name="Henkel C."/>
            <person name="Chen W.J."/>
            <person name="Zahm M."/>
            <person name="Cabau C."/>
            <person name="Klopp C."/>
            <person name="Thompson A.W."/>
            <person name="Robinson-Rechavi M."/>
            <person name="Braasch I."/>
            <person name="Lecointre G."/>
            <person name="Bobe J."/>
            <person name="Postlethwait J.H."/>
            <person name="Berthelot C."/>
            <person name="Roest Crollius H."/>
            <person name="Guiguen Y."/>
        </authorList>
    </citation>
    <scope>NUCLEOTIDE SEQUENCE</scope>
    <source>
        <strain evidence="2">WJC10195</strain>
    </source>
</reference>
<evidence type="ECO:0000313" key="2">
    <source>
        <dbReference type="EMBL" id="KAJ8337851.1"/>
    </source>
</evidence>